<dbReference type="InParanoid" id="D3BPY5"/>
<dbReference type="GeneID" id="31365775"/>
<organism evidence="4 5">
    <name type="scientific">Heterostelium pallidum (strain ATCC 26659 / Pp 5 / PN500)</name>
    <name type="common">Cellular slime mold</name>
    <name type="synonym">Polysphondylium pallidum</name>
    <dbReference type="NCBI Taxonomy" id="670386"/>
    <lineage>
        <taxon>Eukaryota</taxon>
        <taxon>Amoebozoa</taxon>
        <taxon>Evosea</taxon>
        <taxon>Eumycetozoa</taxon>
        <taxon>Dictyostelia</taxon>
        <taxon>Acytosteliales</taxon>
        <taxon>Acytosteliaceae</taxon>
        <taxon>Heterostelium</taxon>
    </lineage>
</organism>
<evidence type="ECO:0000313" key="4">
    <source>
        <dbReference type="EMBL" id="EFA76536.1"/>
    </source>
</evidence>
<feature type="coiled-coil region" evidence="1">
    <location>
        <begin position="360"/>
        <end position="397"/>
    </location>
</feature>
<comment type="caution">
    <text evidence="4">The sequence shown here is derived from an EMBL/GenBank/DDBJ whole genome shotgun (WGS) entry which is preliminary data.</text>
</comment>
<dbReference type="Proteomes" id="UP000001396">
    <property type="component" value="Unassembled WGS sequence"/>
</dbReference>
<reference evidence="4 5" key="1">
    <citation type="journal article" date="2011" name="Genome Res.">
        <title>Phylogeny-wide analysis of social amoeba genomes highlights ancient origins for complex intercellular communication.</title>
        <authorList>
            <person name="Heidel A.J."/>
            <person name="Lawal H.M."/>
            <person name="Felder M."/>
            <person name="Schilde C."/>
            <person name="Helps N.R."/>
            <person name="Tunggal B."/>
            <person name="Rivero F."/>
            <person name="John U."/>
            <person name="Schleicher M."/>
            <person name="Eichinger L."/>
            <person name="Platzer M."/>
            <person name="Noegel A.A."/>
            <person name="Schaap P."/>
            <person name="Gloeckner G."/>
        </authorList>
    </citation>
    <scope>NUCLEOTIDE SEQUENCE [LARGE SCALE GENOMIC DNA]</scope>
    <source>
        <strain evidence="5">ATCC 26659 / Pp 5 / PN500</strain>
    </source>
</reference>
<evidence type="ECO:0000256" key="1">
    <source>
        <dbReference type="SAM" id="Coils"/>
    </source>
</evidence>
<feature type="compositionally biased region" description="Low complexity" evidence="2">
    <location>
        <begin position="201"/>
        <end position="222"/>
    </location>
</feature>
<gene>
    <name evidence="4" type="ORF">PPL_10304</name>
</gene>
<dbReference type="Pfam" id="PF13508">
    <property type="entry name" value="Acetyltransf_7"/>
    <property type="match status" value="1"/>
</dbReference>
<evidence type="ECO:0000256" key="2">
    <source>
        <dbReference type="SAM" id="MobiDB-lite"/>
    </source>
</evidence>
<name>D3BPY5_HETP5</name>
<dbReference type="Gene3D" id="3.40.630.30">
    <property type="match status" value="1"/>
</dbReference>
<dbReference type="STRING" id="670386.D3BPY5"/>
<dbReference type="RefSeq" id="XP_020428668.1">
    <property type="nucleotide sequence ID" value="XM_020581083.1"/>
</dbReference>
<dbReference type="AlphaFoldDB" id="D3BPY5"/>
<feature type="compositionally biased region" description="Low complexity" evidence="2">
    <location>
        <begin position="132"/>
        <end position="193"/>
    </location>
</feature>
<feature type="region of interest" description="Disordered" evidence="2">
    <location>
        <begin position="132"/>
        <end position="236"/>
    </location>
</feature>
<feature type="region of interest" description="Disordered" evidence="2">
    <location>
        <begin position="105"/>
        <end position="124"/>
    </location>
</feature>
<dbReference type="GO" id="GO:0016747">
    <property type="term" value="F:acyltransferase activity, transferring groups other than amino-acyl groups"/>
    <property type="evidence" value="ECO:0007669"/>
    <property type="project" value="InterPro"/>
</dbReference>
<dbReference type="EMBL" id="ADBJ01000047">
    <property type="protein sequence ID" value="EFA76536.1"/>
    <property type="molecule type" value="Genomic_DNA"/>
</dbReference>
<evidence type="ECO:0000313" key="5">
    <source>
        <dbReference type="Proteomes" id="UP000001396"/>
    </source>
</evidence>
<dbReference type="OMA" id="ANSAYGH"/>
<keyword evidence="1" id="KW-0175">Coiled coil</keyword>
<dbReference type="PROSITE" id="PS51186">
    <property type="entry name" value="GNAT"/>
    <property type="match status" value="1"/>
</dbReference>
<dbReference type="InterPro" id="IPR016181">
    <property type="entry name" value="Acyl_CoA_acyltransferase"/>
</dbReference>
<proteinExistence type="predicted"/>
<dbReference type="FunCoup" id="D3BPY5">
    <property type="interactions" value="805"/>
</dbReference>
<feature type="region of interest" description="Disordered" evidence="2">
    <location>
        <begin position="21"/>
        <end position="80"/>
    </location>
</feature>
<evidence type="ECO:0000259" key="3">
    <source>
        <dbReference type="PROSITE" id="PS51186"/>
    </source>
</evidence>
<dbReference type="SUPFAM" id="SSF55729">
    <property type="entry name" value="Acyl-CoA N-acyltransferases (Nat)"/>
    <property type="match status" value="1"/>
</dbReference>
<dbReference type="InterPro" id="IPR000182">
    <property type="entry name" value="GNAT_dom"/>
</dbReference>
<accession>D3BPY5</accession>
<feature type="domain" description="N-acetyltransferase" evidence="3">
    <location>
        <begin position="551"/>
        <end position="690"/>
    </location>
</feature>
<protein>
    <recommendedName>
        <fullName evidence="3">N-acetyltransferase domain-containing protein</fullName>
    </recommendedName>
</protein>
<dbReference type="CDD" id="cd04301">
    <property type="entry name" value="NAT_SF"/>
    <property type="match status" value="1"/>
</dbReference>
<feature type="compositionally biased region" description="Pro residues" evidence="2">
    <location>
        <begin position="115"/>
        <end position="124"/>
    </location>
</feature>
<sequence>MNTNINKNSNINIIPSTISNQSTTPTVNTSNNNNHATTVTSSSTSNNTNGHTTNTIVSNTTTPALSNASPTSTSTSSTTATTKTKIFLPYSKLTKNEAAVASTTTTTMTTTTNPTPTPIQPPVPISKTTFTAIPTSTSSTSSVPISSLSRTMTTTTTTPTVPSASISKVSTTTTTPSKTNIPSSTIPTTTTNIRQPSNINTTSISKPTVPTTSTTTTTYAPTADSLKRPPPPSQEIEEKKVIKKKRLVGPLTIAEEDFIANAFKNVPDTKLSTDVKRIKRKFLLREYKRSLNLETFDLDIKVQQYASHMKKKDQKVSIYFTKEEIPAVFSKKPLHSLENLNGVIDEKVNELAHPLQVFSTQQQQHQQQLLEKQQQELERKQQLERQQELERQQQLEKWRRELKDTTVYNDDGIHSMIVHAEYLLNDKKPMIPIPPPPPPQPKSTDSSATSITTTITTITSNNNSQDSSEKDNDLKKHYHWTNEKILCPKRDLEQLIKPYISPHTTRELKSFIRRDYETVPRCVSLLRELYQFFIANGMVEYSPLATEFYPIDYRYLTPDLVDKTQWFLCEEFWPGIDLNEILEYPDFTVVAMYRNMVIGCGMMNPDGYIMYLAVRPGWNGNGIASFMLYHLTQTMVGRDITLHVSTNNTAMILYQKFGFKIEEHIAGFYDKFYSNESGRSKNAYLLRLRR</sequence>
<feature type="compositionally biased region" description="Low complexity" evidence="2">
    <location>
        <begin position="105"/>
        <end position="114"/>
    </location>
</feature>
<keyword evidence="5" id="KW-1185">Reference proteome</keyword>